<evidence type="ECO:0000313" key="2">
    <source>
        <dbReference type="Proteomes" id="UP000242913"/>
    </source>
</evidence>
<evidence type="ECO:0008006" key="3">
    <source>
        <dbReference type="Google" id="ProtNLM"/>
    </source>
</evidence>
<dbReference type="AlphaFoldDB" id="A0A238BSI9"/>
<dbReference type="Gene3D" id="2.60.40.150">
    <property type="entry name" value="C2 domain"/>
    <property type="match status" value="1"/>
</dbReference>
<accession>A0A238BSI9</accession>
<name>A0A238BSI9_9BILA</name>
<gene>
    <name evidence="1" type="ORF">X798_05146</name>
</gene>
<dbReference type="Proteomes" id="UP000242913">
    <property type="component" value="Unassembled WGS sequence"/>
</dbReference>
<reference evidence="1 2" key="1">
    <citation type="submission" date="2015-12" db="EMBL/GenBank/DDBJ databases">
        <title>Draft genome of the nematode, Onchocerca flexuosa.</title>
        <authorList>
            <person name="Mitreva M."/>
        </authorList>
    </citation>
    <scope>NUCLEOTIDE SEQUENCE [LARGE SCALE GENOMIC DNA]</scope>
    <source>
        <strain evidence="1">Red Deer</strain>
    </source>
</reference>
<keyword evidence="2" id="KW-1185">Reference proteome</keyword>
<organism evidence="1 2">
    <name type="scientific">Onchocerca flexuosa</name>
    <dbReference type="NCBI Taxonomy" id="387005"/>
    <lineage>
        <taxon>Eukaryota</taxon>
        <taxon>Metazoa</taxon>
        <taxon>Ecdysozoa</taxon>
        <taxon>Nematoda</taxon>
        <taxon>Chromadorea</taxon>
        <taxon>Rhabditida</taxon>
        <taxon>Spirurina</taxon>
        <taxon>Spiruromorpha</taxon>
        <taxon>Filarioidea</taxon>
        <taxon>Onchocercidae</taxon>
        <taxon>Onchocerca</taxon>
    </lineage>
</organism>
<dbReference type="OrthoDB" id="2133912at2759"/>
<protein>
    <recommendedName>
        <fullName evidence="3">RPGR1_C domain-containing protein</fullName>
    </recommendedName>
</protein>
<evidence type="ECO:0000313" key="1">
    <source>
        <dbReference type="EMBL" id="OZC07836.1"/>
    </source>
</evidence>
<proteinExistence type="predicted"/>
<dbReference type="InterPro" id="IPR035892">
    <property type="entry name" value="C2_domain_sf"/>
</dbReference>
<dbReference type="EMBL" id="KZ270020">
    <property type="protein sequence ID" value="OZC07836.1"/>
    <property type="molecule type" value="Genomic_DNA"/>
</dbReference>
<sequence>MNKQRKPSILSKKGQKISHTVGFADPIQELISPSTNSMDETTNSWTTDEKQIIEEDIPIISADYQKLNDKFSVSSATDYDKFPSNNAYTVKLFIGSLRISEFSTLIDPLYDDQSICIEWKFLDFPLEECDSSGGPLRLPRDTLTTADFNFQKSYTLDERQYQLLRQWIEHGNRLEMSLVNRGNDSKSSEEDLGVTYVELSAQYNAEKQLVPFNDTDNVEIANIDITISYSKELLERLENVGKGSENE</sequence>